<dbReference type="KEGG" id="dpx:DAPPUDRAFT_315426"/>
<dbReference type="PANTHER" id="PTHR22922:SF19">
    <property type="entry name" value="CAPRIN HOMOLOG"/>
    <property type="match status" value="1"/>
</dbReference>
<evidence type="ECO:0000313" key="2">
    <source>
        <dbReference type="EMBL" id="EFX83847.1"/>
    </source>
</evidence>
<organism evidence="2 3">
    <name type="scientific">Daphnia pulex</name>
    <name type="common">Water flea</name>
    <dbReference type="NCBI Taxonomy" id="6669"/>
    <lineage>
        <taxon>Eukaryota</taxon>
        <taxon>Metazoa</taxon>
        <taxon>Ecdysozoa</taxon>
        <taxon>Arthropoda</taxon>
        <taxon>Crustacea</taxon>
        <taxon>Branchiopoda</taxon>
        <taxon>Diplostraca</taxon>
        <taxon>Cladocera</taxon>
        <taxon>Anomopoda</taxon>
        <taxon>Daphniidae</taxon>
        <taxon>Daphnia</taxon>
    </lineage>
</organism>
<feature type="region of interest" description="Disordered" evidence="1">
    <location>
        <begin position="139"/>
        <end position="169"/>
    </location>
</feature>
<evidence type="ECO:0000313" key="3">
    <source>
        <dbReference type="Proteomes" id="UP000000305"/>
    </source>
</evidence>
<name>E9G9Q0_DAPPU</name>
<dbReference type="EMBL" id="GL732536">
    <property type="protein sequence ID" value="EFX83847.1"/>
    <property type="molecule type" value="Genomic_DNA"/>
</dbReference>
<dbReference type="InterPro" id="IPR028816">
    <property type="entry name" value="Caprin"/>
</dbReference>
<evidence type="ECO:0000256" key="1">
    <source>
        <dbReference type="SAM" id="MobiDB-lite"/>
    </source>
</evidence>
<dbReference type="InParanoid" id="E9G9Q0"/>
<gene>
    <name evidence="2" type="ORF">DAPPUDRAFT_315426</name>
</gene>
<accession>E9G9Q0</accession>
<feature type="compositionally biased region" description="Basic and acidic residues" evidence="1">
    <location>
        <begin position="157"/>
        <end position="169"/>
    </location>
</feature>
<dbReference type="Proteomes" id="UP000000305">
    <property type="component" value="Unassembled WGS sequence"/>
</dbReference>
<reference evidence="2 3" key="1">
    <citation type="journal article" date="2011" name="Science">
        <title>The ecoresponsive genome of Daphnia pulex.</title>
        <authorList>
            <person name="Colbourne J.K."/>
            <person name="Pfrender M.E."/>
            <person name="Gilbert D."/>
            <person name="Thomas W.K."/>
            <person name="Tucker A."/>
            <person name="Oakley T.H."/>
            <person name="Tokishita S."/>
            <person name="Aerts A."/>
            <person name="Arnold G.J."/>
            <person name="Basu M.K."/>
            <person name="Bauer D.J."/>
            <person name="Caceres C.E."/>
            <person name="Carmel L."/>
            <person name="Casola C."/>
            <person name="Choi J.H."/>
            <person name="Detter J.C."/>
            <person name="Dong Q."/>
            <person name="Dusheyko S."/>
            <person name="Eads B.D."/>
            <person name="Frohlich T."/>
            <person name="Geiler-Samerotte K.A."/>
            <person name="Gerlach D."/>
            <person name="Hatcher P."/>
            <person name="Jogdeo S."/>
            <person name="Krijgsveld J."/>
            <person name="Kriventseva E.V."/>
            <person name="Kultz D."/>
            <person name="Laforsch C."/>
            <person name="Lindquist E."/>
            <person name="Lopez J."/>
            <person name="Manak J.R."/>
            <person name="Muller J."/>
            <person name="Pangilinan J."/>
            <person name="Patwardhan R.P."/>
            <person name="Pitluck S."/>
            <person name="Pritham E.J."/>
            <person name="Rechtsteiner A."/>
            <person name="Rho M."/>
            <person name="Rogozin I.B."/>
            <person name="Sakarya O."/>
            <person name="Salamov A."/>
            <person name="Schaack S."/>
            <person name="Shapiro H."/>
            <person name="Shiga Y."/>
            <person name="Skalitzky C."/>
            <person name="Smith Z."/>
            <person name="Souvorov A."/>
            <person name="Sung W."/>
            <person name="Tang Z."/>
            <person name="Tsuchiya D."/>
            <person name="Tu H."/>
            <person name="Vos H."/>
            <person name="Wang M."/>
            <person name="Wolf Y.I."/>
            <person name="Yamagata H."/>
            <person name="Yamada T."/>
            <person name="Ye Y."/>
            <person name="Shaw J.R."/>
            <person name="Andrews J."/>
            <person name="Crease T.J."/>
            <person name="Tang H."/>
            <person name="Lucas S.M."/>
            <person name="Robertson H.M."/>
            <person name="Bork P."/>
            <person name="Koonin E.V."/>
            <person name="Zdobnov E.M."/>
            <person name="Grigoriev I.V."/>
            <person name="Lynch M."/>
            <person name="Boore J.L."/>
        </authorList>
    </citation>
    <scope>NUCLEOTIDE SEQUENCE [LARGE SCALE GENOMIC DNA]</scope>
</reference>
<keyword evidence="3" id="KW-1185">Reference proteome</keyword>
<dbReference type="GO" id="GO:0005737">
    <property type="term" value="C:cytoplasm"/>
    <property type="evidence" value="ECO:0000318"/>
    <property type="project" value="GO_Central"/>
</dbReference>
<dbReference type="GO" id="GO:0003723">
    <property type="term" value="F:RNA binding"/>
    <property type="evidence" value="ECO:0000318"/>
    <property type="project" value="GO_Central"/>
</dbReference>
<protein>
    <submittedName>
        <fullName evidence="2">Uncharacterized protein</fullName>
    </submittedName>
</protein>
<dbReference type="AlphaFoldDB" id="E9G9Q0"/>
<proteinExistence type="predicted"/>
<dbReference type="HOGENOM" id="CLU_1580084_0_0_1"/>
<sequence>MDGLRGKSETAKKLTDAEQQMLVDYETVVIKLETMRSLLEAFEYDEMPSSDTGKDEDNAEKLKDLRATRWQKNLNTVFLTLRPFLELEKLKLKMDRLREKRKTGKELSEDEEQMLEDYETVVIKLDTMRPLLEAFEYAEMPSADTEKEGESPLVTECQKENDVELGKEK</sequence>
<dbReference type="PANTHER" id="PTHR22922">
    <property type="entry name" value="GPI-ANCHORED PROTEIN P137"/>
    <property type="match status" value="1"/>
</dbReference>